<feature type="transmembrane region" description="Helical" evidence="1">
    <location>
        <begin position="53"/>
        <end position="71"/>
    </location>
</feature>
<feature type="transmembrane region" description="Helical" evidence="1">
    <location>
        <begin position="77"/>
        <end position="94"/>
    </location>
</feature>
<keyword evidence="3" id="KW-1185">Reference proteome</keyword>
<keyword evidence="1" id="KW-1133">Transmembrane helix</keyword>
<name>A0A4R2TX78_9FIRM</name>
<feature type="transmembrane region" description="Helical" evidence="1">
    <location>
        <begin position="276"/>
        <end position="298"/>
    </location>
</feature>
<comment type="caution">
    <text evidence="2">The sequence shown here is derived from an EMBL/GenBank/DDBJ whole genome shotgun (WGS) entry which is preliminary data.</text>
</comment>
<dbReference type="RefSeq" id="WP_132848501.1">
    <property type="nucleotide sequence ID" value="NZ_CP058648.1"/>
</dbReference>
<dbReference type="Pfam" id="PF09991">
    <property type="entry name" value="DUF2232"/>
    <property type="match status" value="1"/>
</dbReference>
<evidence type="ECO:0000313" key="2">
    <source>
        <dbReference type="EMBL" id="TCQ02259.1"/>
    </source>
</evidence>
<reference evidence="2 3" key="1">
    <citation type="submission" date="2019-03" db="EMBL/GenBank/DDBJ databases">
        <title>Genomic Encyclopedia of Type Strains, Phase IV (KMG-IV): sequencing the most valuable type-strain genomes for metagenomic binning, comparative biology and taxonomic classification.</title>
        <authorList>
            <person name="Goeker M."/>
        </authorList>
    </citation>
    <scope>NUCLEOTIDE SEQUENCE [LARGE SCALE GENOMIC DNA]</scope>
    <source>
        <strain evidence="2 3">DSM 100013</strain>
    </source>
</reference>
<dbReference type="OrthoDB" id="1950201at2"/>
<dbReference type="PANTHER" id="PTHR41324:SF1">
    <property type="entry name" value="DUF2232 DOMAIN-CONTAINING PROTEIN"/>
    <property type="match status" value="1"/>
</dbReference>
<feature type="transmembrane region" description="Helical" evidence="1">
    <location>
        <begin position="101"/>
        <end position="122"/>
    </location>
</feature>
<dbReference type="Proteomes" id="UP000295504">
    <property type="component" value="Unassembled WGS sequence"/>
</dbReference>
<feature type="transmembrane region" description="Helical" evidence="1">
    <location>
        <begin position="163"/>
        <end position="189"/>
    </location>
</feature>
<accession>A0A4R2TX78</accession>
<feature type="transmembrane region" description="Helical" evidence="1">
    <location>
        <begin position="216"/>
        <end position="233"/>
    </location>
</feature>
<organism evidence="2 3">
    <name type="scientific">Serpentinicella alkaliphila</name>
    <dbReference type="NCBI Taxonomy" id="1734049"/>
    <lineage>
        <taxon>Bacteria</taxon>
        <taxon>Bacillati</taxon>
        <taxon>Bacillota</taxon>
        <taxon>Clostridia</taxon>
        <taxon>Peptostreptococcales</taxon>
        <taxon>Natronincolaceae</taxon>
        <taxon>Serpentinicella</taxon>
    </lineage>
</organism>
<keyword evidence="1" id="KW-0472">Membrane</keyword>
<keyword evidence="1" id="KW-0812">Transmembrane</keyword>
<sequence length="311" mass="35288">MNLNTKNKPLVEAGLIAAMATIFVLVTIFIPVLTILVFILPVAFIILGIRYPIRYTVLSLITVCIITGFFTEVVYSLFLFVIFGPIAIVMSYLMSKKRNEFEVIIAGTIAASVSWFIAIHIISIVSGINILDQIAYIFKESIYAQLDMLNQMNLNSELRINEAINYFISIFPALIIIQSMIVSVINYYLSISVLRRTNQYAGTTPTFSSFKLPKHIIMGFFLLSALAYLSQYVQGIYYENLLHNITALFMFLLFLQGISVVLYFMEKSNLNKVFKVFILVVVILMRTFLTFVALAGFIDAIFNVRKFNKGQ</sequence>
<dbReference type="PANTHER" id="PTHR41324">
    <property type="entry name" value="MEMBRANE PROTEIN-RELATED"/>
    <property type="match status" value="1"/>
</dbReference>
<evidence type="ECO:0000256" key="1">
    <source>
        <dbReference type="SAM" id="Phobius"/>
    </source>
</evidence>
<feature type="transmembrane region" description="Helical" evidence="1">
    <location>
        <begin position="245"/>
        <end position="264"/>
    </location>
</feature>
<proteinExistence type="predicted"/>
<feature type="transmembrane region" description="Helical" evidence="1">
    <location>
        <begin position="15"/>
        <end position="46"/>
    </location>
</feature>
<evidence type="ECO:0000313" key="3">
    <source>
        <dbReference type="Proteomes" id="UP000295504"/>
    </source>
</evidence>
<dbReference type="AlphaFoldDB" id="A0A4R2TX78"/>
<dbReference type="EMBL" id="SLYC01000017">
    <property type="protein sequence ID" value="TCQ02259.1"/>
    <property type="molecule type" value="Genomic_DNA"/>
</dbReference>
<gene>
    <name evidence="2" type="ORF">EDD79_101734</name>
</gene>
<protein>
    <submittedName>
        <fullName evidence="2">Uncharacterized protein YybS (DUF2232 family)</fullName>
    </submittedName>
</protein>
<dbReference type="InterPro" id="IPR018710">
    <property type="entry name" value="DUF2232"/>
</dbReference>